<evidence type="ECO:0000259" key="1">
    <source>
        <dbReference type="PROSITE" id="PS51186"/>
    </source>
</evidence>
<dbReference type="InterPro" id="IPR000182">
    <property type="entry name" value="GNAT_dom"/>
</dbReference>
<evidence type="ECO:0000313" key="2">
    <source>
        <dbReference type="EMBL" id="MEA5522123.1"/>
    </source>
</evidence>
<accession>A0ABU5U671</accession>
<keyword evidence="3" id="KW-1185">Reference proteome</keyword>
<protein>
    <submittedName>
        <fullName evidence="2">GNAT family N-acetyltransferase</fullName>
    </submittedName>
</protein>
<evidence type="ECO:0000313" key="3">
    <source>
        <dbReference type="Proteomes" id="UP001301728"/>
    </source>
</evidence>
<dbReference type="PROSITE" id="PS51186">
    <property type="entry name" value="GNAT"/>
    <property type="match status" value="1"/>
</dbReference>
<dbReference type="Pfam" id="PF13302">
    <property type="entry name" value="Acetyltransf_3"/>
    <property type="match status" value="1"/>
</dbReference>
<dbReference type="Proteomes" id="UP001301728">
    <property type="component" value="Unassembled WGS sequence"/>
</dbReference>
<dbReference type="InterPro" id="IPR051531">
    <property type="entry name" value="N-acetyltransferase"/>
</dbReference>
<dbReference type="SUPFAM" id="SSF55729">
    <property type="entry name" value="Acyl-CoA N-acyltransferases (Nat)"/>
    <property type="match status" value="1"/>
</dbReference>
<feature type="domain" description="N-acetyltransferase" evidence="1">
    <location>
        <begin position="15"/>
        <end position="173"/>
    </location>
</feature>
<sequence length="173" mass="19367">MRLQTERLELIPYSPQIIEAAITDKSQVASLLNVNVPEDWPWEEVLDAFPVFAELANDPTQQNWGAWLIIHRLDKTLIGDLGFGGKPDPTGKVEMGYNIIAAYRNQGYGFEAVQALVNWATTQPNLKKIVASCPVDHIPSMRILEKLGMNCVEKTPALLTWEKVVLRGEILEA</sequence>
<gene>
    <name evidence="2" type="ORF">VB854_24590</name>
</gene>
<comment type="caution">
    <text evidence="2">The sequence shown here is derived from an EMBL/GenBank/DDBJ whole genome shotgun (WGS) entry which is preliminary data.</text>
</comment>
<name>A0ABU5U671_9CYAN</name>
<dbReference type="InterPro" id="IPR016181">
    <property type="entry name" value="Acyl_CoA_acyltransferase"/>
</dbReference>
<organism evidence="2 3">
    <name type="scientific">Limnoraphis robusta CCNP1315</name>
    <dbReference type="NCBI Taxonomy" id="3110306"/>
    <lineage>
        <taxon>Bacteria</taxon>
        <taxon>Bacillati</taxon>
        <taxon>Cyanobacteriota</taxon>
        <taxon>Cyanophyceae</taxon>
        <taxon>Oscillatoriophycideae</taxon>
        <taxon>Oscillatoriales</taxon>
        <taxon>Sirenicapillariaceae</taxon>
        <taxon>Limnoraphis</taxon>
    </lineage>
</organism>
<dbReference type="PANTHER" id="PTHR43792">
    <property type="entry name" value="GNAT FAMILY, PUTATIVE (AFU_ORTHOLOGUE AFUA_3G00765)-RELATED-RELATED"/>
    <property type="match status" value="1"/>
</dbReference>
<dbReference type="Gene3D" id="3.40.630.30">
    <property type="match status" value="1"/>
</dbReference>
<proteinExistence type="predicted"/>
<reference evidence="2 3" key="1">
    <citation type="submission" date="2023-12" db="EMBL/GenBank/DDBJ databases">
        <title>Baltic Sea Cyanobacteria.</title>
        <authorList>
            <person name="Delbaje E."/>
            <person name="Fewer D.P."/>
            <person name="Shishido T.K."/>
        </authorList>
    </citation>
    <scope>NUCLEOTIDE SEQUENCE [LARGE SCALE GENOMIC DNA]</scope>
    <source>
        <strain evidence="2 3">CCNP 1315</strain>
    </source>
</reference>
<dbReference type="EMBL" id="JAYGHT010000146">
    <property type="protein sequence ID" value="MEA5522123.1"/>
    <property type="molecule type" value="Genomic_DNA"/>
</dbReference>
<dbReference type="PANTHER" id="PTHR43792:SF13">
    <property type="entry name" value="ACETYLTRANSFERASE"/>
    <property type="match status" value="1"/>
</dbReference>
<dbReference type="RefSeq" id="WP_046278215.1">
    <property type="nucleotide sequence ID" value="NZ_JAYGHT010000146.1"/>
</dbReference>